<accession>A0A8S5NF71</accession>
<protein>
    <submittedName>
        <fullName evidence="1">Tail completion protein</fullName>
    </submittedName>
</protein>
<dbReference type="EMBL" id="BK015152">
    <property type="protein sequence ID" value="DAD93052.1"/>
    <property type="molecule type" value="Genomic_DNA"/>
</dbReference>
<sequence>MTPEEKRLELHATLVRLLGSSNVYHQPPENLALRFPAIIYERVDYDVEYADDRPYHSVRQWQVSVVSQEPTHPVVDKLMELPTANFKTRYVVSGMQHDVVTIYY</sequence>
<name>A0A8S5NF71_9CAUD</name>
<proteinExistence type="predicted"/>
<organism evidence="1">
    <name type="scientific">Siphoviridae sp. ctHEr2</name>
    <dbReference type="NCBI Taxonomy" id="2826229"/>
    <lineage>
        <taxon>Viruses</taxon>
        <taxon>Duplodnaviria</taxon>
        <taxon>Heunggongvirae</taxon>
        <taxon>Uroviricota</taxon>
        <taxon>Caudoviricetes</taxon>
    </lineage>
</organism>
<evidence type="ECO:0000313" key="1">
    <source>
        <dbReference type="EMBL" id="DAD93052.1"/>
    </source>
</evidence>
<reference evidence="1" key="1">
    <citation type="journal article" date="2021" name="Proc. Natl. Acad. Sci. U.S.A.">
        <title>A Catalog of Tens of Thousands of Viruses from Human Metagenomes Reveals Hidden Associations with Chronic Diseases.</title>
        <authorList>
            <person name="Tisza M.J."/>
            <person name="Buck C.B."/>
        </authorList>
    </citation>
    <scope>NUCLEOTIDE SEQUENCE</scope>
    <source>
        <strain evidence="1">CtHEr2</strain>
    </source>
</reference>